<evidence type="ECO:0000313" key="9">
    <source>
        <dbReference type="EMBL" id="ODQ81142.1"/>
    </source>
</evidence>
<comment type="similarity">
    <text evidence="3 8">Belongs to the TRAPP small subunits family. BET3 subfamily.</text>
</comment>
<keyword evidence="4 8" id="KW-0813">Transport</keyword>
<dbReference type="GO" id="GO:0016236">
    <property type="term" value="P:macroautophagy"/>
    <property type="evidence" value="ECO:0007669"/>
    <property type="project" value="UniProtKB-ARBA"/>
</dbReference>
<evidence type="ECO:0000256" key="1">
    <source>
        <dbReference type="ARBA" id="ARBA00004222"/>
    </source>
</evidence>
<dbReference type="EMBL" id="KV454428">
    <property type="protein sequence ID" value="ODQ81142.1"/>
    <property type="molecule type" value="Genomic_DNA"/>
</dbReference>
<dbReference type="GO" id="GO:0005794">
    <property type="term" value="C:Golgi apparatus"/>
    <property type="evidence" value="ECO:0007669"/>
    <property type="project" value="UniProtKB-SubCell"/>
</dbReference>
<keyword evidence="5" id="KW-0256">Endoplasmic reticulum</keyword>
<reference evidence="10" key="1">
    <citation type="submission" date="2016-05" db="EMBL/GenBank/DDBJ databases">
        <title>Comparative genomics of biotechnologically important yeasts.</title>
        <authorList>
            <consortium name="DOE Joint Genome Institute"/>
            <person name="Riley R."/>
            <person name="Haridas S."/>
            <person name="Wolfe K.H."/>
            <person name="Lopes M.R."/>
            <person name="Hittinger C.T."/>
            <person name="Goker M."/>
            <person name="Salamov A."/>
            <person name="Wisecaver J."/>
            <person name="Long T.M."/>
            <person name="Aerts A.L."/>
            <person name="Barry K."/>
            <person name="Choi C."/>
            <person name="Clum A."/>
            <person name="Coughlan A.Y."/>
            <person name="Deshpande S."/>
            <person name="Douglass A.P."/>
            <person name="Hanson S.J."/>
            <person name="Klenk H.-P."/>
            <person name="Labutti K."/>
            <person name="Lapidus A."/>
            <person name="Lindquist E."/>
            <person name="Lipzen A."/>
            <person name="Meier-Kolthoff J.P."/>
            <person name="Ohm R.A."/>
            <person name="Otillar R.P."/>
            <person name="Pangilinan J."/>
            <person name="Peng Y."/>
            <person name="Rokas A."/>
            <person name="Rosa C.A."/>
            <person name="Scheuner C."/>
            <person name="Sibirny A.A."/>
            <person name="Slot J.C."/>
            <person name="Stielow J.B."/>
            <person name="Sun H."/>
            <person name="Kurtzman C.P."/>
            <person name="Blackwell M."/>
            <person name="Grigoriev I.V."/>
            <person name="Jeffries T.W."/>
        </authorList>
    </citation>
    <scope>NUCLEOTIDE SEQUENCE [LARGE SCALE GENOMIC DNA]</scope>
    <source>
        <strain evidence="10">NRRL Y-12698</strain>
    </source>
</reference>
<dbReference type="InterPro" id="IPR007194">
    <property type="entry name" value="TRAPP_component"/>
</dbReference>
<proteinExistence type="inferred from homology"/>
<evidence type="ECO:0000256" key="2">
    <source>
        <dbReference type="ARBA" id="ARBA00004240"/>
    </source>
</evidence>
<gene>
    <name evidence="9" type="ORF">BABINDRAFT_174927</name>
</gene>
<evidence type="ECO:0000256" key="4">
    <source>
        <dbReference type="ARBA" id="ARBA00022448"/>
    </source>
</evidence>
<dbReference type="InterPro" id="IPR016721">
    <property type="entry name" value="Bet3"/>
</dbReference>
<dbReference type="AlphaFoldDB" id="A0A1E3QVP1"/>
<dbReference type="SUPFAM" id="SSF111126">
    <property type="entry name" value="Ligand-binding domain in the NO signalling and Golgi transport"/>
    <property type="match status" value="1"/>
</dbReference>
<evidence type="ECO:0000256" key="6">
    <source>
        <dbReference type="ARBA" id="ARBA00022892"/>
    </source>
</evidence>
<dbReference type="Proteomes" id="UP000094336">
    <property type="component" value="Unassembled WGS sequence"/>
</dbReference>
<dbReference type="Gene3D" id="3.30.1380.20">
    <property type="entry name" value="Trafficking protein particle complex subunit 3"/>
    <property type="match status" value="1"/>
</dbReference>
<evidence type="ECO:0000256" key="3">
    <source>
        <dbReference type="ARBA" id="ARBA00006218"/>
    </source>
</evidence>
<dbReference type="GO" id="GO:0048193">
    <property type="term" value="P:Golgi vesicle transport"/>
    <property type="evidence" value="ECO:0007669"/>
    <property type="project" value="InterPro"/>
</dbReference>
<dbReference type="Pfam" id="PF04051">
    <property type="entry name" value="TRAPP"/>
    <property type="match status" value="1"/>
</dbReference>
<dbReference type="GO" id="GO:0030008">
    <property type="term" value="C:TRAPP complex"/>
    <property type="evidence" value="ECO:0007669"/>
    <property type="project" value="InterPro"/>
</dbReference>
<sequence>MSKTIKATADDIWKNKVEKINSELFTLTYGSVVAQLCRDFHNDYVQVNAQLERMGFNIGIRLIEDFLARTGLGRCQSFKETAEVVSKIGFKIFLNVVPLVTNWSGDGKQFSLVLEENPLAEFVELPQDDKASRALWYSNVLVGVLKGALQMVQLEVDVAFVKDVLRGDDATEIRLKLIKVLRDEVPAGED</sequence>
<dbReference type="GO" id="GO:0005783">
    <property type="term" value="C:endoplasmic reticulum"/>
    <property type="evidence" value="ECO:0007669"/>
    <property type="project" value="UniProtKB-SubCell"/>
</dbReference>
<dbReference type="GeneID" id="30148830"/>
<dbReference type="FunFam" id="3.30.1380.20:FF:000001">
    <property type="entry name" value="Trafficking protein particle complex subunit BET3"/>
    <property type="match status" value="1"/>
</dbReference>
<evidence type="ECO:0000256" key="7">
    <source>
        <dbReference type="ARBA" id="ARBA00023034"/>
    </source>
</evidence>
<dbReference type="CDD" id="cd14942">
    <property type="entry name" value="TRAPPC3_bet3"/>
    <property type="match status" value="1"/>
</dbReference>
<dbReference type="STRING" id="984486.A0A1E3QVP1"/>
<dbReference type="PIRSF" id="PIRSF018293">
    <property type="entry name" value="TRAPP_I_complex_Bet3"/>
    <property type="match status" value="1"/>
</dbReference>
<organism evidence="9 10">
    <name type="scientific">Babjeviella inositovora NRRL Y-12698</name>
    <dbReference type="NCBI Taxonomy" id="984486"/>
    <lineage>
        <taxon>Eukaryota</taxon>
        <taxon>Fungi</taxon>
        <taxon>Dikarya</taxon>
        <taxon>Ascomycota</taxon>
        <taxon>Saccharomycotina</taxon>
        <taxon>Pichiomycetes</taxon>
        <taxon>Serinales incertae sedis</taxon>
        <taxon>Babjeviella</taxon>
    </lineage>
</organism>
<keyword evidence="10" id="KW-1185">Reference proteome</keyword>
<keyword evidence="6 8" id="KW-0931">ER-Golgi transport</keyword>
<name>A0A1E3QVP1_9ASCO</name>
<evidence type="ECO:0000313" key="10">
    <source>
        <dbReference type="Proteomes" id="UP000094336"/>
    </source>
</evidence>
<evidence type="ECO:0000256" key="8">
    <source>
        <dbReference type="PIRNR" id="PIRNR018293"/>
    </source>
</evidence>
<evidence type="ECO:0000256" key="5">
    <source>
        <dbReference type="ARBA" id="ARBA00022824"/>
    </source>
</evidence>
<accession>A0A1E3QVP1</accession>
<dbReference type="PANTHER" id="PTHR13048">
    <property type="entry name" value="TRAFFICKING PROTEIN PARTICLE COMPLEX SUBUNIT 3"/>
    <property type="match status" value="1"/>
</dbReference>
<comment type="subcellular location">
    <subcellularLocation>
        <location evidence="2">Endoplasmic reticulum</location>
    </subcellularLocation>
    <subcellularLocation>
        <location evidence="1 8">Golgi apparatus</location>
        <location evidence="1 8">cis-Golgi network</location>
    </subcellularLocation>
</comment>
<protein>
    <recommendedName>
        <fullName evidence="8">Trafficking protein particle complex subunit BET3</fullName>
    </recommendedName>
</protein>
<dbReference type="OrthoDB" id="10262857at2759"/>
<dbReference type="RefSeq" id="XP_018986470.1">
    <property type="nucleotide sequence ID" value="XM_019130977.1"/>
</dbReference>
<dbReference type="InterPro" id="IPR024096">
    <property type="entry name" value="NO_sig/Golgi_transp_ligand-bd"/>
</dbReference>
<keyword evidence="7 8" id="KW-0333">Golgi apparatus</keyword>